<feature type="domain" description="Ig-like" evidence="2">
    <location>
        <begin position="42"/>
        <end position="126"/>
    </location>
</feature>
<keyword evidence="1" id="KW-0812">Transmembrane</keyword>
<accession>A0ABD2XML5</accession>
<feature type="transmembrane region" description="Helical" evidence="1">
    <location>
        <begin position="149"/>
        <end position="170"/>
    </location>
</feature>
<name>A0ABD2XML5_9HYME</name>
<dbReference type="PROSITE" id="PS50835">
    <property type="entry name" value="IG_LIKE"/>
    <property type="match status" value="1"/>
</dbReference>
<gene>
    <name evidence="3" type="ORF">TKK_001628</name>
</gene>
<keyword evidence="1" id="KW-1133">Transmembrane helix</keyword>
<comment type="caution">
    <text evidence="3">The sequence shown here is derived from an EMBL/GenBank/DDBJ whole genome shotgun (WGS) entry which is preliminary data.</text>
</comment>
<dbReference type="InterPro" id="IPR007110">
    <property type="entry name" value="Ig-like_dom"/>
</dbReference>
<evidence type="ECO:0000313" key="3">
    <source>
        <dbReference type="EMBL" id="KAL3406278.1"/>
    </source>
</evidence>
<sequence length="239" mass="26298">MDNPDTVKILRFIDKLSRHKMLFNMFFAVLCISVCLRGVVEASVSVTEVHAGNLAELPCLSSDDNHRFMFWQVTDDVIIGPGNALDESKYNYEVLTGKLLIKGVSTAEAGFYKCVARGIEDNSAIKIHVVELIVRNPQSLKASSFETNLLLGLFVVMILFVGIAITLLVIMMKKRRSQNVFGVMEESRENSPAKYIPNISAPLGPSRSLESTGGIDNMGLEVDFSKAFPPSSKSPNLPL</sequence>
<dbReference type="Proteomes" id="UP001627154">
    <property type="component" value="Unassembled WGS sequence"/>
</dbReference>
<proteinExistence type="predicted"/>
<dbReference type="SMART" id="SM00409">
    <property type="entry name" value="IG"/>
    <property type="match status" value="1"/>
</dbReference>
<reference evidence="3 4" key="1">
    <citation type="journal article" date="2024" name="bioRxiv">
        <title>A reference genome for Trichogramma kaykai: A tiny desert-dwelling parasitoid wasp with competing sex-ratio distorters.</title>
        <authorList>
            <person name="Culotta J."/>
            <person name="Lindsey A.R."/>
        </authorList>
    </citation>
    <scope>NUCLEOTIDE SEQUENCE [LARGE SCALE GENOMIC DNA]</scope>
    <source>
        <strain evidence="3 4">KSX58</strain>
    </source>
</reference>
<dbReference type="InterPro" id="IPR013783">
    <property type="entry name" value="Ig-like_fold"/>
</dbReference>
<evidence type="ECO:0000313" key="4">
    <source>
        <dbReference type="Proteomes" id="UP001627154"/>
    </source>
</evidence>
<dbReference type="AlphaFoldDB" id="A0ABD2XML5"/>
<protein>
    <recommendedName>
        <fullName evidence="2">Ig-like domain-containing protein</fullName>
    </recommendedName>
</protein>
<dbReference type="SUPFAM" id="SSF48726">
    <property type="entry name" value="Immunoglobulin"/>
    <property type="match status" value="1"/>
</dbReference>
<feature type="transmembrane region" description="Helical" evidence="1">
    <location>
        <begin position="21"/>
        <end position="40"/>
    </location>
</feature>
<keyword evidence="4" id="KW-1185">Reference proteome</keyword>
<dbReference type="InterPro" id="IPR036179">
    <property type="entry name" value="Ig-like_dom_sf"/>
</dbReference>
<dbReference type="InterPro" id="IPR003599">
    <property type="entry name" value="Ig_sub"/>
</dbReference>
<dbReference type="EMBL" id="JBJJXI010000019">
    <property type="protein sequence ID" value="KAL3406278.1"/>
    <property type="molecule type" value="Genomic_DNA"/>
</dbReference>
<dbReference type="Gene3D" id="2.60.40.10">
    <property type="entry name" value="Immunoglobulins"/>
    <property type="match status" value="1"/>
</dbReference>
<evidence type="ECO:0000256" key="1">
    <source>
        <dbReference type="SAM" id="Phobius"/>
    </source>
</evidence>
<keyword evidence="1" id="KW-0472">Membrane</keyword>
<evidence type="ECO:0000259" key="2">
    <source>
        <dbReference type="PROSITE" id="PS50835"/>
    </source>
</evidence>
<organism evidence="3 4">
    <name type="scientific">Trichogramma kaykai</name>
    <dbReference type="NCBI Taxonomy" id="54128"/>
    <lineage>
        <taxon>Eukaryota</taxon>
        <taxon>Metazoa</taxon>
        <taxon>Ecdysozoa</taxon>
        <taxon>Arthropoda</taxon>
        <taxon>Hexapoda</taxon>
        <taxon>Insecta</taxon>
        <taxon>Pterygota</taxon>
        <taxon>Neoptera</taxon>
        <taxon>Endopterygota</taxon>
        <taxon>Hymenoptera</taxon>
        <taxon>Apocrita</taxon>
        <taxon>Proctotrupomorpha</taxon>
        <taxon>Chalcidoidea</taxon>
        <taxon>Trichogrammatidae</taxon>
        <taxon>Trichogramma</taxon>
    </lineage>
</organism>